<dbReference type="SUPFAM" id="SSF53187">
    <property type="entry name" value="Zn-dependent exopeptidases"/>
    <property type="match status" value="1"/>
</dbReference>
<dbReference type="GeneID" id="61527615"/>
<accession>A0A192A0H3</accession>
<dbReference type="Pfam" id="PF07687">
    <property type="entry name" value="M20_dimer"/>
    <property type="match status" value="1"/>
</dbReference>
<dbReference type="PROSITE" id="PS00758">
    <property type="entry name" value="ARGE_DAPE_CPG2_1"/>
    <property type="match status" value="1"/>
</dbReference>
<dbReference type="SUPFAM" id="SSF55031">
    <property type="entry name" value="Bacterial exopeptidase dimerisation domain"/>
    <property type="match status" value="1"/>
</dbReference>
<dbReference type="InterPro" id="IPR011650">
    <property type="entry name" value="Peptidase_M20_dimer"/>
</dbReference>
<keyword evidence="5" id="KW-0121">Carboxypeptidase</keyword>
<dbReference type="AlphaFoldDB" id="A0A192A0H3"/>
<keyword evidence="5" id="KW-0645">Protease</keyword>
<keyword evidence="4" id="KW-0862">Zinc</keyword>
<sequence>MRAKSMVRGMRSVMLAALAMGGALVAGQAAAVPPAEIYKRAQQEKPALIDTMKTLVSIESGSKDIEGLDKIAGVIADRLRLLGGDVKLIDPSDHAYRMADTPEKIGKMVLARFKGEGTRNIMLIAHMDTVYLKGMLAQQPFRIDGDRAYGLGIADDKNGVAVILHTVSILQAVGFKKYGTLTVLINGDEEISSPGARAMQAKLGAEQDAVFSCEGTRVTSDKLSLATSGIGAILLDVKGKASHAGGAPEQGRNALYELSHQVLQMRDLSKPETGLKVNWTVSQAGTNRNVIPAVASAQADVRLLRAADADKLEETVNERIKNKLIPDTQVTAKFERRRPPLEATPASRALAEHAQKIYGELGKTLEIDDKAEGGGTDAAFAASKTKAPVIERFGLASFGAHSNDAEYVDLNSIVPRLYLLTRMVMDVSRDRVGVTK</sequence>
<evidence type="ECO:0000256" key="1">
    <source>
        <dbReference type="ARBA" id="ARBA00001947"/>
    </source>
</evidence>
<keyword evidence="3" id="KW-0378">Hydrolase</keyword>
<dbReference type="Proteomes" id="UP000078572">
    <property type="component" value="Chromosome 1"/>
</dbReference>
<dbReference type="PROSITE" id="PS00759">
    <property type="entry name" value="ARGE_DAPE_CPG2_2"/>
    <property type="match status" value="1"/>
</dbReference>
<dbReference type="PANTHER" id="PTHR43808:SF10">
    <property type="entry name" value="BLL3749 PROTEIN"/>
    <property type="match status" value="1"/>
</dbReference>
<dbReference type="Gene3D" id="3.40.630.10">
    <property type="entry name" value="Zn peptidases"/>
    <property type="match status" value="1"/>
</dbReference>
<organism evidence="5 6">
    <name type="scientific">Ralstonia insidiosa</name>
    <dbReference type="NCBI Taxonomy" id="190721"/>
    <lineage>
        <taxon>Bacteria</taxon>
        <taxon>Pseudomonadati</taxon>
        <taxon>Pseudomonadota</taxon>
        <taxon>Betaproteobacteria</taxon>
        <taxon>Burkholderiales</taxon>
        <taxon>Burkholderiaceae</taxon>
        <taxon>Ralstonia</taxon>
    </lineage>
</organism>
<dbReference type="CDD" id="cd03885">
    <property type="entry name" value="M20_CPDG2"/>
    <property type="match status" value="1"/>
</dbReference>
<dbReference type="RefSeq" id="WP_064805536.1">
    <property type="nucleotide sequence ID" value="NZ_CP016022.1"/>
</dbReference>
<dbReference type="GO" id="GO:0004180">
    <property type="term" value="F:carboxypeptidase activity"/>
    <property type="evidence" value="ECO:0007669"/>
    <property type="project" value="UniProtKB-KW"/>
</dbReference>
<name>A0A192A0H3_9RALS</name>
<dbReference type="PANTHER" id="PTHR43808">
    <property type="entry name" value="ACETYLORNITHINE DEACETYLASE"/>
    <property type="match status" value="1"/>
</dbReference>
<protein>
    <submittedName>
        <fullName evidence="5">Glutamate carboxypeptidase</fullName>
    </submittedName>
</protein>
<dbReference type="InterPro" id="IPR036264">
    <property type="entry name" value="Bact_exopeptidase_dim_dom"/>
</dbReference>
<dbReference type="NCBIfam" id="NF004788">
    <property type="entry name" value="PRK06133.1"/>
    <property type="match status" value="1"/>
</dbReference>
<reference evidence="6" key="1">
    <citation type="submission" date="2016-06" db="EMBL/GenBank/DDBJ databases">
        <authorList>
            <person name="Xu Y."/>
            <person name="Nagy A."/>
            <person name="Yan X."/>
            <person name="Kim S.W."/>
            <person name="Haley B."/>
            <person name="Liu N.T."/>
            <person name="Nou X."/>
        </authorList>
    </citation>
    <scope>NUCLEOTIDE SEQUENCE [LARGE SCALE GENOMIC DNA]</scope>
    <source>
        <strain evidence="6">ATCC 49129</strain>
    </source>
</reference>
<dbReference type="OrthoDB" id="9776600at2"/>
<dbReference type="InterPro" id="IPR050072">
    <property type="entry name" value="Peptidase_M20A"/>
</dbReference>
<dbReference type="EMBL" id="CP016022">
    <property type="protein sequence ID" value="ANJ73945.1"/>
    <property type="molecule type" value="Genomic_DNA"/>
</dbReference>
<dbReference type="InterPro" id="IPR001261">
    <property type="entry name" value="ArgE/DapE_CS"/>
</dbReference>
<keyword evidence="2" id="KW-0479">Metal-binding</keyword>
<evidence type="ECO:0000256" key="2">
    <source>
        <dbReference type="ARBA" id="ARBA00022723"/>
    </source>
</evidence>
<evidence type="ECO:0000256" key="3">
    <source>
        <dbReference type="ARBA" id="ARBA00022801"/>
    </source>
</evidence>
<dbReference type="InterPro" id="IPR017150">
    <property type="entry name" value="Pept_M20_glutamate_carboxypep"/>
</dbReference>
<proteinExistence type="predicted"/>
<dbReference type="InterPro" id="IPR002933">
    <property type="entry name" value="Peptidase_M20"/>
</dbReference>
<keyword evidence="6" id="KW-1185">Reference proteome</keyword>
<comment type="cofactor">
    <cofactor evidence="1">
        <name>Zn(2+)</name>
        <dbReference type="ChEBI" id="CHEBI:29105"/>
    </cofactor>
</comment>
<dbReference type="GO" id="GO:0046872">
    <property type="term" value="F:metal ion binding"/>
    <property type="evidence" value="ECO:0007669"/>
    <property type="project" value="UniProtKB-KW"/>
</dbReference>
<evidence type="ECO:0000313" key="6">
    <source>
        <dbReference type="Proteomes" id="UP000078572"/>
    </source>
</evidence>
<dbReference type="PIRSF" id="PIRSF037238">
    <property type="entry name" value="Carboxypeptidase_G2"/>
    <property type="match status" value="1"/>
</dbReference>
<gene>
    <name evidence="5" type="ORF">A9Y76_16455</name>
</gene>
<evidence type="ECO:0000313" key="5">
    <source>
        <dbReference type="EMBL" id="ANJ73945.1"/>
    </source>
</evidence>
<dbReference type="Gene3D" id="3.30.70.360">
    <property type="match status" value="1"/>
</dbReference>
<evidence type="ECO:0000256" key="4">
    <source>
        <dbReference type="ARBA" id="ARBA00022833"/>
    </source>
</evidence>
<dbReference type="Pfam" id="PF01546">
    <property type="entry name" value="Peptidase_M20"/>
    <property type="match status" value="1"/>
</dbReference>